<dbReference type="GO" id="GO:0030527">
    <property type="term" value="F:structural constituent of chromatin"/>
    <property type="evidence" value="ECO:0007669"/>
    <property type="project" value="InterPro"/>
</dbReference>
<feature type="region of interest" description="Disordered" evidence="12">
    <location>
        <begin position="121"/>
        <end position="159"/>
    </location>
</feature>
<evidence type="ECO:0000256" key="7">
    <source>
        <dbReference type="ARBA" id="ARBA00022921"/>
    </source>
</evidence>
<name>A0A6J5LND5_9CAUD</name>
<dbReference type="Gene3D" id="4.10.520.10">
    <property type="entry name" value="IHF-like DNA-binding proteins"/>
    <property type="match status" value="1"/>
</dbReference>
<organism evidence="14">
    <name type="scientific">uncultured Caudovirales phage</name>
    <dbReference type="NCBI Taxonomy" id="2100421"/>
    <lineage>
        <taxon>Viruses</taxon>
        <taxon>Duplodnaviria</taxon>
        <taxon>Heunggongvirae</taxon>
        <taxon>Uroviricota</taxon>
        <taxon>Caudoviricetes</taxon>
        <taxon>Peduoviridae</taxon>
        <taxon>Maltschvirus</taxon>
        <taxon>Maltschvirus maltsch</taxon>
    </lineage>
</organism>
<evidence type="ECO:0000256" key="6">
    <source>
        <dbReference type="ARBA" id="ARBA00022844"/>
    </source>
</evidence>
<dbReference type="Pfam" id="PF00216">
    <property type="entry name" value="Bac_DNA_binding"/>
    <property type="match status" value="1"/>
</dbReference>
<evidence type="ECO:0000256" key="9">
    <source>
        <dbReference type="ARBA" id="ARBA00033227"/>
    </source>
</evidence>
<comment type="similarity">
    <text evidence="2 11">Belongs to the bacterial histone-like protein family.</text>
</comment>
<dbReference type="SUPFAM" id="SSF47729">
    <property type="entry name" value="IHF-like DNA-binding proteins"/>
    <property type="match status" value="1"/>
</dbReference>
<dbReference type="InterPro" id="IPR010992">
    <property type="entry name" value="IHF-like_DNA-bd_dom_sf"/>
</dbReference>
<comment type="function">
    <text evidence="10">DNA-binding protein that plays a critical role in nucleoid compaction, genome replication and DNA replication and transcription. Binds to both ssDNA and dsDNA with a binding site covering about 15 nucleotides. Displays DNA-supercoiling activity only when associated with the viral DNA topoisomerase 2.</text>
</comment>
<dbReference type="PANTHER" id="PTHR33175">
    <property type="entry name" value="DNA-BINDING PROTEIN HU"/>
    <property type="match status" value="1"/>
</dbReference>
<evidence type="ECO:0000256" key="12">
    <source>
        <dbReference type="SAM" id="MobiDB-lite"/>
    </source>
</evidence>
<evidence type="ECO:0000256" key="10">
    <source>
        <dbReference type="ARBA" id="ARBA00046140"/>
    </source>
</evidence>
<dbReference type="EMBL" id="LR796249">
    <property type="protein sequence ID" value="CAB4131720.1"/>
    <property type="molecule type" value="Genomic_DNA"/>
</dbReference>
<dbReference type="InterPro" id="IPR000119">
    <property type="entry name" value="Hist_DNA-bd"/>
</dbReference>
<evidence type="ECO:0000256" key="4">
    <source>
        <dbReference type="ARBA" id="ARBA00016145"/>
    </source>
</evidence>
<evidence type="ECO:0000256" key="1">
    <source>
        <dbReference type="ARBA" id="ARBA00004328"/>
    </source>
</evidence>
<gene>
    <name evidence="13" type="ORF">UFOVP127_235</name>
    <name evidence="14" type="ORF">UFOVP276_98</name>
</gene>
<reference evidence="14" key="1">
    <citation type="submission" date="2020-04" db="EMBL/GenBank/DDBJ databases">
        <authorList>
            <person name="Chiriac C."/>
            <person name="Salcher M."/>
            <person name="Ghai R."/>
            <person name="Kavagutti S V."/>
        </authorList>
    </citation>
    <scope>NUCLEOTIDE SEQUENCE</scope>
</reference>
<evidence type="ECO:0000313" key="13">
    <source>
        <dbReference type="EMBL" id="CAB4131720.1"/>
    </source>
</evidence>
<keyword evidence="7" id="KW-0426">Late protein</keyword>
<evidence type="ECO:0000313" key="14">
    <source>
        <dbReference type="EMBL" id="CAB4135142.1"/>
    </source>
</evidence>
<sequence length="159" mass="18379">MVTAGPRLKVDMTYTQLVAKISEETNYTKREVRKLLRTVAMTIRGSLTSGQNVQWSNVGTFYNVPEGAHHVRNYKTGERYFTKPRRKIRFKPCTDLKYEVRRSVVLFQEANTINQYLPMEDIDDGKVRSGNRPKESGTRKDSGEEPAKQPQRQHPFRSG</sequence>
<evidence type="ECO:0000256" key="8">
    <source>
        <dbReference type="ARBA" id="ARBA00033120"/>
    </source>
</evidence>
<keyword evidence="6" id="KW-0946">Virion</keyword>
<evidence type="ECO:0000256" key="3">
    <source>
        <dbReference type="ARBA" id="ARBA00011738"/>
    </source>
</evidence>
<keyword evidence="5" id="KW-0235">DNA replication</keyword>
<keyword evidence="14" id="KW-0238">DNA-binding</keyword>
<dbReference type="GO" id="GO:0003677">
    <property type="term" value="F:DNA binding"/>
    <property type="evidence" value="ECO:0007669"/>
    <property type="project" value="UniProtKB-KW"/>
</dbReference>
<dbReference type="PANTHER" id="PTHR33175:SF13">
    <property type="entry name" value="HISTONE-LIKE PROTEIN"/>
    <property type="match status" value="1"/>
</dbReference>
<dbReference type="GO" id="GO:0044423">
    <property type="term" value="C:virion component"/>
    <property type="evidence" value="ECO:0007669"/>
    <property type="project" value="UniProtKB-KW"/>
</dbReference>
<comment type="subunit">
    <text evidence="3">Homodimer.</text>
</comment>
<comment type="subcellular location">
    <subcellularLocation>
        <location evidence="1">Virion</location>
    </subcellularLocation>
</comment>
<evidence type="ECO:0000256" key="11">
    <source>
        <dbReference type="RuleBase" id="RU003939"/>
    </source>
</evidence>
<dbReference type="EMBL" id="LR796294">
    <property type="protein sequence ID" value="CAB4135142.1"/>
    <property type="molecule type" value="Genomic_DNA"/>
</dbReference>
<dbReference type="SMART" id="SM00411">
    <property type="entry name" value="BHL"/>
    <property type="match status" value="1"/>
</dbReference>
<evidence type="ECO:0000256" key="2">
    <source>
        <dbReference type="ARBA" id="ARBA00010529"/>
    </source>
</evidence>
<dbReference type="GO" id="GO:0006260">
    <property type="term" value="P:DNA replication"/>
    <property type="evidence" value="ECO:0007669"/>
    <property type="project" value="UniProtKB-KW"/>
</dbReference>
<feature type="compositionally biased region" description="Basic and acidic residues" evidence="12">
    <location>
        <begin position="124"/>
        <end position="147"/>
    </location>
</feature>
<protein>
    <recommendedName>
        <fullName evidence="4">Viral histone-like protein</fullName>
    </recommendedName>
    <alternativeName>
        <fullName evidence="9">DNA-binding protein pA104R</fullName>
    </alternativeName>
    <alternativeName>
        <fullName evidence="8">pA104R</fullName>
    </alternativeName>
</protein>
<proteinExistence type="inferred from homology"/>
<accession>A0A6J5LND5</accession>
<evidence type="ECO:0000256" key="5">
    <source>
        <dbReference type="ARBA" id="ARBA00022705"/>
    </source>
</evidence>